<accession>A0A4R3LQ29</accession>
<dbReference type="Pfam" id="PF09361">
    <property type="entry name" value="Phasin_2"/>
    <property type="match status" value="1"/>
</dbReference>
<dbReference type="InterPro" id="IPR018968">
    <property type="entry name" value="Phasin"/>
</dbReference>
<dbReference type="AlphaFoldDB" id="A0A4R3LQ29"/>
<evidence type="ECO:0000313" key="3">
    <source>
        <dbReference type="Proteomes" id="UP000294664"/>
    </source>
</evidence>
<protein>
    <submittedName>
        <fullName evidence="2">Phasin protein</fullName>
    </submittedName>
</protein>
<keyword evidence="3" id="KW-1185">Reference proteome</keyword>
<dbReference type="Proteomes" id="UP000294664">
    <property type="component" value="Unassembled WGS sequence"/>
</dbReference>
<dbReference type="EMBL" id="SMAI01000012">
    <property type="protein sequence ID" value="TCT02644.1"/>
    <property type="molecule type" value="Genomic_DNA"/>
</dbReference>
<name>A0A4R3LQ29_9HYPH</name>
<comment type="caution">
    <text evidence="2">The sequence shown here is derived from an EMBL/GenBank/DDBJ whole genome shotgun (WGS) entry which is preliminary data.</text>
</comment>
<proteinExistence type="predicted"/>
<evidence type="ECO:0000313" key="2">
    <source>
        <dbReference type="EMBL" id="TCT02644.1"/>
    </source>
</evidence>
<feature type="domain" description="Phasin" evidence="1">
    <location>
        <begin position="8"/>
        <end position="105"/>
    </location>
</feature>
<gene>
    <name evidence="2" type="ORF">EDC64_11279</name>
</gene>
<organism evidence="2 3">
    <name type="scientific">Aquabacter spiritensis</name>
    <dbReference type="NCBI Taxonomy" id="933073"/>
    <lineage>
        <taxon>Bacteria</taxon>
        <taxon>Pseudomonadati</taxon>
        <taxon>Pseudomonadota</taxon>
        <taxon>Alphaproteobacteria</taxon>
        <taxon>Hyphomicrobiales</taxon>
        <taxon>Xanthobacteraceae</taxon>
        <taxon>Aquabacter</taxon>
    </lineage>
</organism>
<dbReference type="OrthoDB" id="7678100at2"/>
<dbReference type="RefSeq" id="WP_132033745.1">
    <property type="nucleotide sequence ID" value="NZ_SMAI01000012.1"/>
</dbReference>
<sequence length="111" mass="12248">MVQMQNAEDIQKLGKENVDLALKSFGAWSKGAQAIAIEMADYTKSSFELGTSTLEKLLGAKTLDQAVEIQQGYFKTSYETLVAEVTKIGELCADLAKEAYKPYETVFAKVR</sequence>
<reference evidence="2 3" key="1">
    <citation type="submission" date="2019-03" db="EMBL/GenBank/DDBJ databases">
        <title>Genomic Encyclopedia of Type Strains, Phase IV (KMG-IV): sequencing the most valuable type-strain genomes for metagenomic binning, comparative biology and taxonomic classification.</title>
        <authorList>
            <person name="Goeker M."/>
        </authorList>
    </citation>
    <scope>NUCLEOTIDE SEQUENCE [LARGE SCALE GENOMIC DNA]</scope>
    <source>
        <strain evidence="2 3">DSM 9035</strain>
    </source>
</reference>
<evidence type="ECO:0000259" key="1">
    <source>
        <dbReference type="Pfam" id="PF09361"/>
    </source>
</evidence>